<dbReference type="Pfam" id="PF00962">
    <property type="entry name" value="A_deaminase"/>
    <property type="match status" value="1"/>
</dbReference>
<protein>
    <recommendedName>
        <fullName evidence="5">Adenine deaminase</fullName>
        <shortName evidence="5">ADE</shortName>
        <ecNumber evidence="5">3.5.4.2</ecNumber>
    </recommendedName>
    <alternativeName>
        <fullName evidence="5">Adenine aminohydrolase</fullName>
        <shortName evidence="5">AAH</shortName>
    </alternativeName>
</protein>
<feature type="domain" description="Adenosine deaminase" evidence="6">
    <location>
        <begin position="9"/>
        <end position="328"/>
    </location>
</feature>
<accession>A0A4V2JTG1</accession>
<feature type="binding site" evidence="5">
    <location>
        <position position="275"/>
    </location>
    <ligand>
        <name>Zn(2+)</name>
        <dbReference type="ChEBI" id="CHEBI:29105"/>
        <note>catalytic</note>
    </ligand>
</feature>
<dbReference type="GO" id="GO:0000034">
    <property type="term" value="F:adenine deaminase activity"/>
    <property type="evidence" value="ECO:0007669"/>
    <property type="project" value="UniProtKB-UniRule"/>
</dbReference>
<comment type="function">
    <text evidence="5">Catalyzes the hydrolytic deamination of adenine to hypoxanthine. Plays an important role in the purine salvage pathway and in nitrogen catabolism.</text>
</comment>
<feature type="site" description="Important for catalytic activity" evidence="5">
    <location>
        <position position="218"/>
    </location>
</feature>
<comment type="similarity">
    <text evidence="5">Belongs to the metallo-dependent hydrolases superfamily. Adenosine and AMP deaminases family. Adenine deaminase type 2 subfamily.</text>
</comment>
<organism evidence="7 8">
    <name type="scientific">Propioniciclava tarda</name>
    <dbReference type="NCBI Taxonomy" id="433330"/>
    <lineage>
        <taxon>Bacteria</taxon>
        <taxon>Bacillati</taxon>
        <taxon>Actinomycetota</taxon>
        <taxon>Actinomycetes</taxon>
        <taxon>Propionibacteriales</taxon>
        <taxon>Propionibacteriaceae</taxon>
        <taxon>Propioniciclava</taxon>
    </lineage>
</organism>
<dbReference type="EMBL" id="SDMR01000001">
    <property type="protein sequence ID" value="TBT96171.1"/>
    <property type="molecule type" value="Genomic_DNA"/>
</dbReference>
<feature type="binding site" evidence="5">
    <location>
        <position position="16"/>
    </location>
    <ligand>
        <name>Zn(2+)</name>
        <dbReference type="ChEBI" id="CHEBI:29105"/>
        <note>catalytic</note>
    </ligand>
</feature>
<dbReference type="InterPro" id="IPR032466">
    <property type="entry name" value="Metal_Hydrolase"/>
</dbReference>
<dbReference type="SUPFAM" id="SSF51556">
    <property type="entry name" value="Metallo-dependent hydrolases"/>
    <property type="match status" value="1"/>
</dbReference>
<gene>
    <name evidence="7" type="ORF">ET996_00405</name>
</gene>
<dbReference type="OrthoDB" id="105475at2"/>
<dbReference type="NCBIfam" id="TIGR01430">
    <property type="entry name" value="aden_deam"/>
    <property type="match status" value="1"/>
</dbReference>
<name>A0A4V2JTG1_PROTD</name>
<reference evidence="7 8" key="1">
    <citation type="submission" date="2019-01" db="EMBL/GenBank/DDBJ databases">
        <title>Lactibacter flavus gen. nov., sp. nov., a novel bacterium of the family Propionibacteriaceae isolated from raw milk and dairy products.</title>
        <authorList>
            <person name="Huptas C."/>
            <person name="Wenning M."/>
            <person name="Breitenwieser F."/>
            <person name="Doll E."/>
            <person name="Von Neubeck M."/>
            <person name="Busse H.-J."/>
            <person name="Scherer S."/>
        </authorList>
    </citation>
    <scope>NUCLEOTIDE SEQUENCE [LARGE SCALE GENOMIC DNA]</scope>
    <source>
        <strain evidence="7 8">DSM 22130</strain>
    </source>
</reference>
<evidence type="ECO:0000313" key="7">
    <source>
        <dbReference type="EMBL" id="TBT96171.1"/>
    </source>
</evidence>
<dbReference type="PANTHER" id="PTHR43114:SF6">
    <property type="entry name" value="ADENINE DEAMINASE"/>
    <property type="match status" value="1"/>
</dbReference>
<comment type="catalytic activity">
    <reaction evidence="5">
        <text>adenine + H2O + H(+) = hypoxanthine + NH4(+)</text>
        <dbReference type="Rhea" id="RHEA:23688"/>
        <dbReference type="ChEBI" id="CHEBI:15377"/>
        <dbReference type="ChEBI" id="CHEBI:15378"/>
        <dbReference type="ChEBI" id="CHEBI:16708"/>
        <dbReference type="ChEBI" id="CHEBI:17368"/>
        <dbReference type="ChEBI" id="CHEBI:28938"/>
        <dbReference type="EC" id="3.5.4.2"/>
    </reaction>
</comment>
<dbReference type="Gene3D" id="3.20.20.140">
    <property type="entry name" value="Metal-dependent hydrolases"/>
    <property type="match status" value="1"/>
</dbReference>
<feature type="binding site" evidence="5">
    <location>
        <position position="14"/>
    </location>
    <ligand>
        <name>Zn(2+)</name>
        <dbReference type="ChEBI" id="CHEBI:29105"/>
        <note>catalytic</note>
    </ligand>
</feature>
<dbReference type="GO" id="GO:0008270">
    <property type="term" value="F:zinc ion binding"/>
    <property type="evidence" value="ECO:0007669"/>
    <property type="project" value="UniProtKB-UniRule"/>
</dbReference>
<dbReference type="GO" id="GO:0009117">
    <property type="term" value="P:nucleotide metabolic process"/>
    <property type="evidence" value="ECO:0007669"/>
    <property type="project" value="UniProtKB-KW"/>
</dbReference>
<keyword evidence="3 5" id="KW-0862">Zinc</keyword>
<evidence type="ECO:0000259" key="6">
    <source>
        <dbReference type="Pfam" id="PF00962"/>
    </source>
</evidence>
<dbReference type="GO" id="GO:0005829">
    <property type="term" value="C:cytosol"/>
    <property type="evidence" value="ECO:0007669"/>
    <property type="project" value="TreeGrafter"/>
</dbReference>
<dbReference type="CDD" id="cd01320">
    <property type="entry name" value="ADA"/>
    <property type="match status" value="1"/>
</dbReference>
<comment type="caution">
    <text evidence="7">The sequence shown here is derived from an EMBL/GenBank/DDBJ whole genome shotgun (WGS) entry which is preliminary data.</text>
</comment>
<keyword evidence="4 5" id="KW-0546">Nucleotide metabolism</keyword>
<dbReference type="RefSeq" id="WP_131170584.1">
    <property type="nucleotide sequence ID" value="NZ_FXTL01000001.1"/>
</dbReference>
<evidence type="ECO:0000256" key="4">
    <source>
        <dbReference type="ARBA" id="ARBA00023080"/>
    </source>
</evidence>
<sequence>MAIDLFRLPKAELHLHIEGTLEPETVMELADANGVRLPYPDEDALRAAYSFRDLQEFLDLYYSAMATLLTADDFHLMASRYYATAAAQGVKHAEIFCDPQAHVGRGVRFEEMLAGLTQAVADAERDHGITGGIIACILRDQPVESAHAIYDQVLAHRDSFIGIGLDSAERPFPPELFTDVFTRAGRDGFKRVAHAGEEGPASFIWTALDTLGVDRIDHGVRAAEDEELIGRLAASDIALTVCPLSNVALKGVPDLEHHPLLGLLERGVKVMINSDDPAYFGGYVGDNFLAMRVAGMTDAQAIRLAHNSIAGSFASAERKAALHAEIDAAS</sequence>
<evidence type="ECO:0000256" key="1">
    <source>
        <dbReference type="ARBA" id="ARBA00022723"/>
    </source>
</evidence>
<keyword evidence="1 5" id="KW-0479">Metal-binding</keyword>
<feature type="binding site" evidence="5">
    <location>
        <position position="194"/>
    </location>
    <ligand>
        <name>Zn(2+)</name>
        <dbReference type="ChEBI" id="CHEBI:29105"/>
        <note>catalytic</note>
    </ligand>
</feature>
<dbReference type="PANTHER" id="PTHR43114">
    <property type="entry name" value="ADENINE DEAMINASE"/>
    <property type="match status" value="1"/>
</dbReference>
<evidence type="ECO:0000256" key="5">
    <source>
        <dbReference type="HAMAP-Rule" id="MF_01962"/>
    </source>
</evidence>
<proteinExistence type="inferred from homology"/>
<dbReference type="NCBIfam" id="NF006850">
    <property type="entry name" value="PRK09358.1-6"/>
    <property type="match status" value="1"/>
</dbReference>
<keyword evidence="8" id="KW-1185">Reference proteome</keyword>
<dbReference type="Proteomes" id="UP000291933">
    <property type="component" value="Unassembled WGS sequence"/>
</dbReference>
<evidence type="ECO:0000313" key="8">
    <source>
        <dbReference type="Proteomes" id="UP000291933"/>
    </source>
</evidence>
<comment type="cofactor">
    <cofactor evidence="5">
        <name>Zn(2+)</name>
        <dbReference type="ChEBI" id="CHEBI:29105"/>
    </cofactor>
    <text evidence="5">Binds 1 zinc ion per subunit.</text>
</comment>
<dbReference type="InterPro" id="IPR028892">
    <property type="entry name" value="ADE"/>
</dbReference>
<dbReference type="AlphaFoldDB" id="A0A4V2JTG1"/>
<dbReference type="InterPro" id="IPR006330">
    <property type="entry name" value="Ado/ade_deaminase"/>
</dbReference>
<evidence type="ECO:0000256" key="3">
    <source>
        <dbReference type="ARBA" id="ARBA00022833"/>
    </source>
</evidence>
<dbReference type="GO" id="GO:0006146">
    <property type="term" value="P:adenine catabolic process"/>
    <property type="evidence" value="ECO:0007669"/>
    <property type="project" value="UniProtKB-UniRule"/>
</dbReference>
<dbReference type="InterPro" id="IPR001365">
    <property type="entry name" value="A_deaminase_dom"/>
</dbReference>
<dbReference type="GO" id="GO:0043103">
    <property type="term" value="P:hypoxanthine salvage"/>
    <property type="evidence" value="ECO:0007669"/>
    <property type="project" value="UniProtKB-UniRule"/>
</dbReference>
<evidence type="ECO:0000256" key="2">
    <source>
        <dbReference type="ARBA" id="ARBA00022801"/>
    </source>
</evidence>
<dbReference type="EC" id="3.5.4.2" evidence="5"/>
<feature type="binding site" evidence="5">
    <location>
        <position position="276"/>
    </location>
    <ligand>
        <name>substrate</name>
    </ligand>
</feature>
<feature type="active site" description="Proton donor" evidence="5">
    <location>
        <position position="197"/>
    </location>
</feature>
<dbReference type="HAMAP" id="MF_01962">
    <property type="entry name" value="Adenine_deaminase"/>
    <property type="match status" value="1"/>
</dbReference>
<keyword evidence="2 5" id="KW-0378">Hydrolase</keyword>